<dbReference type="GO" id="GO:0009073">
    <property type="term" value="P:aromatic amino acid family biosynthetic process"/>
    <property type="evidence" value="ECO:0007669"/>
    <property type="project" value="UniProtKB-KW"/>
</dbReference>
<feature type="binding site" evidence="8">
    <location>
        <position position="87"/>
    </location>
    <ligand>
        <name>shikimate</name>
        <dbReference type="ChEBI" id="CHEBI:36208"/>
    </ligand>
</feature>
<feature type="binding site" evidence="8">
    <location>
        <position position="102"/>
    </location>
    <ligand>
        <name>shikimate</name>
        <dbReference type="ChEBI" id="CHEBI:36208"/>
    </ligand>
</feature>
<dbReference type="Gene3D" id="3.40.50.720">
    <property type="entry name" value="NAD(P)-binding Rossmann-like Domain"/>
    <property type="match status" value="1"/>
</dbReference>
<gene>
    <name evidence="8 12" type="primary">aroE</name>
    <name evidence="12" type="ORF">GM415_04110</name>
</gene>
<organism evidence="12 13">
    <name type="scientific">Pseudodesulfovibrio cashew</name>
    <dbReference type="NCBI Taxonomy" id="2678688"/>
    <lineage>
        <taxon>Bacteria</taxon>
        <taxon>Pseudomonadati</taxon>
        <taxon>Thermodesulfobacteriota</taxon>
        <taxon>Desulfovibrionia</taxon>
        <taxon>Desulfovibrionales</taxon>
        <taxon>Desulfovibrionaceae</taxon>
    </lineage>
</organism>
<evidence type="ECO:0000256" key="2">
    <source>
        <dbReference type="ARBA" id="ARBA00012962"/>
    </source>
</evidence>
<feature type="binding site" evidence="8">
    <location>
        <begin position="123"/>
        <end position="127"/>
    </location>
    <ligand>
        <name>NADP(+)</name>
        <dbReference type="ChEBI" id="CHEBI:58349"/>
    </ligand>
</feature>
<comment type="function">
    <text evidence="8">Involved in the biosynthesis of the chorismate, which leads to the biosynthesis of aromatic amino acids. Catalyzes the reversible NADPH linked reduction of 3-dehydroshikimate (DHSA) to yield shikimate (SA).</text>
</comment>
<evidence type="ECO:0000313" key="13">
    <source>
        <dbReference type="Proteomes" id="UP000428328"/>
    </source>
</evidence>
<dbReference type="SUPFAM" id="SSF53223">
    <property type="entry name" value="Aminoacid dehydrogenase-like, N-terminal domain"/>
    <property type="match status" value="1"/>
</dbReference>
<keyword evidence="6 8" id="KW-0057">Aromatic amino acid biosynthesis</keyword>
<feature type="binding site" evidence="8">
    <location>
        <begin position="15"/>
        <end position="17"/>
    </location>
    <ligand>
        <name>shikimate</name>
        <dbReference type="ChEBI" id="CHEBI:36208"/>
    </ligand>
</feature>
<evidence type="ECO:0000256" key="6">
    <source>
        <dbReference type="ARBA" id="ARBA00023141"/>
    </source>
</evidence>
<feature type="binding site" evidence="8">
    <location>
        <position position="233"/>
    </location>
    <ligand>
        <name>NADP(+)</name>
        <dbReference type="ChEBI" id="CHEBI:58349"/>
    </ligand>
</feature>
<dbReference type="NCBIfam" id="TIGR00507">
    <property type="entry name" value="aroE"/>
    <property type="match status" value="1"/>
</dbReference>
<comment type="catalytic activity">
    <reaction evidence="7 8">
        <text>shikimate + NADP(+) = 3-dehydroshikimate + NADPH + H(+)</text>
        <dbReference type="Rhea" id="RHEA:17737"/>
        <dbReference type="ChEBI" id="CHEBI:15378"/>
        <dbReference type="ChEBI" id="CHEBI:16630"/>
        <dbReference type="ChEBI" id="CHEBI:36208"/>
        <dbReference type="ChEBI" id="CHEBI:57783"/>
        <dbReference type="ChEBI" id="CHEBI:58349"/>
        <dbReference type="EC" id="1.1.1.25"/>
    </reaction>
</comment>
<comment type="pathway">
    <text evidence="1 8">Metabolic intermediate biosynthesis; chorismate biosynthesis; chorismate from D-erythrose 4-phosphate and phosphoenolpyruvate: step 4/7.</text>
</comment>
<comment type="similarity">
    <text evidence="8">Belongs to the shikimate dehydrogenase family.</text>
</comment>
<feature type="binding site" evidence="8">
    <location>
        <position position="210"/>
    </location>
    <ligand>
        <name>NADP(+)</name>
        <dbReference type="ChEBI" id="CHEBI:58349"/>
    </ligand>
</feature>
<evidence type="ECO:0000313" key="12">
    <source>
        <dbReference type="EMBL" id="QGY39336.1"/>
    </source>
</evidence>
<dbReference type="Pfam" id="PF01488">
    <property type="entry name" value="Shikimate_DH"/>
    <property type="match status" value="1"/>
</dbReference>
<dbReference type="AlphaFoldDB" id="A0A6I6J926"/>
<dbReference type="InterPro" id="IPR036291">
    <property type="entry name" value="NAD(P)-bd_dom_sf"/>
</dbReference>
<dbReference type="InterPro" id="IPR006151">
    <property type="entry name" value="Shikm_DH/Glu-tRNA_Rdtase"/>
</dbReference>
<dbReference type="SUPFAM" id="SSF51735">
    <property type="entry name" value="NAD(P)-binding Rossmann-fold domains"/>
    <property type="match status" value="1"/>
</dbReference>
<dbReference type="GO" id="GO:0004764">
    <property type="term" value="F:shikimate 3-dehydrogenase (NADP+) activity"/>
    <property type="evidence" value="ECO:0007669"/>
    <property type="project" value="UniProtKB-UniRule"/>
</dbReference>
<name>A0A6I6J926_9BACT</name>
<dbReference type="InterPro" id="IPR013708">
    <property type="entry name" value="Shikimate_DH-bd_N"/>
</dbReference>
<dbReference type="Pfam" id="PF08501">
    <property type="entry name" value="Shikimate_dh_N"/>
    <property type="match status" value="1"/>
</dbReference>
<feature type="binding site" evidence="8">
    <location>
        <position position="62"/>
    </location>
    <ligand>
        <name>shikimate</name>
        <dbReference type="ChEBI" id="CHEBI:36208"/>
    </ligand>
</feature>
<dbReference type="EMBL" id="CP046400">
    <property type="protein sequence ID" value="QGY39336.1"/>
    <property type="molecule type" value="Genomic_DNA"/>
</dbReference>
<dbReference type="PANTHER" id="PTHR21089">
    <property type="entry name" value="SHIKIMATE DEHYDROGENASE"/>
    <property type="match status" value="1"/>
</dbReference>
<dbReference type="GO" id="GO:0050661">
    <property type="term" value="F:NADP binding"/>
    <property type="evidence" value="ECO:0007669"/>
    <property type="project" value="InterPro"/>
</dbReference>
<dbReference type="Pfam" id="PF18317">
    <property type="entry name" value="SDH_C"/>
    <property type="match status" value="1"/>
</dbReference>
<evidence type="ECO:0000256" key="5">
    <source>
        <dbReference type="ARBA" id="ARBA00023002"/>
    </source>
</evidence>
<keyword evidence="13" id="KW-1185">Reference proteome</keyword>
<dbReference type="InterPro" id="IPR046346">
    <property type="entry name" value="Aminoacid_DH-like_N_sf"/>
</dbReference>
<proteinExistence type="inferred from homology"/>
<dbReference type="CDD" id="cd01065">
    <property type="entry name" value="NAD_bind_Shikimate_DH"/>
    <property type="match status" value="1"/>
</dbReference>
<evidence type="ECO:0000259" key="11">
    <source>
        <dbReference type="Pfam" id="PF18317"/>
    </source>
</evidence>
<feature type="binding site" evidence="8">
    <location>
        <position position="212"/>
    </location>
    <ligand>
        <name>shikimate</name>
        <dbReference type="ChEBI" id="CHEBI:36208"/>
    </ligand>
</feature>
<reference evidence="12 13" key="1">
    <citation type="submission" date="2019-11" db="EMBL/GenBank/DDBJ databases">
        <authorList>
            <person name="Zheng R.K."/>
            <person name="Sun C.M."/>
        </authorList>
    </citation>
    <scope>NUCLEOTIDE SEQUENCE [LARGE SCALE GENOMIC DNA]</scope>
    <source>
        <strain evidence="12 13">SRB007</strain>
    </source>
</reference>
<dbReference type="InterPro" id="IPR022893">
    <property type="entry name" value="Shikimate_DH_fam"/>
</dbReference>
<dbReference type="KEGG" id="psel:GM415_04110"/>
<keyword evidence="3 8" id="KW-0028">Amino-acid biosynthesis</keyword>
<evidence type="ECO:0000259" key="9">
    <source>
        <dbReference type="Pfam" id="PF01488"/>
    </source>
</evidence>
<dbReference type="UniPathway" id="UPA00053">
    <property type="reaction ID" value="UER00087"/>
</dbReference>
<dbReference type="GO" id="GO:0009423">
    <property type="term" value="P:chorismate biosynthetic process"/>
    <property type="evidence" value="ECO:0007669"/>
    <property type="project" value="UniProtKB-UniRule"/>
</dbReference>
<evidence type="ECO:0000259" key="10">
    <source>
        <dbReference type="Pfam" id="PF08501"/>
    </source>
</evidence>
<keyword evidence="4 8" id="KW-0521">NADP</keyword>
<evidence type="ECO:0000256" key="7">
    <source>
        <dbReference type="ARBA" id="ARBA00049442"/>
    </source>
</evidence>
<comment type="subunit">
    <text evidence="8">Homodimer.</text>
</comment>
<dbReference type="GO" id="GO:0019632">
    <property type="term" value="P:shikimate metabolic process"/>
    <property type="evidence" value="ECO:0007669"/>
    <property type="project" value="InterPro"/>
</dbReference>
<dbReference type="Gene3D" id="3.40.50.10860">
    <property type="entry name" value="Leucine Dehydrogenase, chain A, domain 1"/>
    <property type="match status" value="1"/>
</dbReference>
<dbReference type="GO" id="GO:0005829">
    <property type="term" value="C:cytosol"/>
    <property type="evidence" value="ECO:0007669"/>
    <property type="project" value="TreeGrafter"/>
</dbReference>
<evidence type="ECO:0000256" key="4">
    <source>
        <dbReference type="ARBA" id="ARBA00022857"/>
    </source>
</evidence>
<dbReference type="PANTHER" id="PTHR21089:SF1">
    <property type="entry name" value="BIFUNCTIONAL 3-DEHYDROQUINATE DEHYDRATASE_SHIKIMATE DEHYDROGENASE, CHLOROPLASTIC"/>
    <property type="match status" value="1"/>
</dbReference>
<evidence type="ECO:0000256" key="8">
    <source>
        <dbReference type="HAMAP-Rule" id="MF_00222"/>
    </source>
</evidence>
<dbReference type="EC" id="1.1.1.25" evidence="2 8"/>
<evidence type="ECO:0000256" key="3">
    <source>
        <dbReference type="ARBA" id="ARBA00022605"/>
    </source>
</evidence>
<dbReference type="Proteomes" id="UP000428328">
    <property type="component" value="Chromosome"/>
</dbReference>
<dbReference type="RefSeq" id="WP_158946562.1">
    <property type="nucleotide sequence ID" value="NZ_CP046400.1"/>
</dbReference>
<feature type="binding site" evidence="8">
    <location>
        <position position="78"/>
    </location>
    <ligand>
        <name>NADP(+)</name>
        <dbReference type="ChEBI" id="CHEBI:58349"/>
    </ligand>
</feature>
<dbReference type="InterPro" id="IPR041121">
    <property type="entry name" value="SDH_C"/>
</dbReference>
<feature type="binding site" evidence="8">
    <location>
        <position position="240"/>
    </location>
    <ligand>
        <name>shikimate</name>
        <dbReference type="ChEBI" id="CHEBI:36208"/>
    </ligand>
</feature>
<feature type="domain" description="Quinate/shikimate 5-dehydrogenase/glutamyl-tRNA reductase" evidence="9">
    <location>
        <begin position="117"/>
        <end position="165"/>
    </location>
</feature>
<dbReference type="InterPro" id="IPR011342">
    <property type="entry name" value="Shikimate_DH"/>
</dbReference>
<feature type="active site" description="Proton acceptor" evidence="8">
    <location>
        <position position="66"/>
    </location>
</feature>
<feature type="binding site" evidence="8">
    <location>
        <begin position="147"/>
        <end position="152"/>
    </location>
    <ligand>
        <name>NADP(+)</name>
        <dbReference type="ChEBI" id="CHEBI:58349"/>
    </ligand>
</feature>
<dbReference type="GO" id="GO:0008652">
    <property type="term" value="P:amino acid biosynthetic process"/>
    <property type="evidence" value="ECO:0007669"/>
    <property type="project" value="UniProtKB-KW"/>
</dbReference>
<feature type="domain" description="Shikimate dehydrogenase substrate binding N-terminal" evidence="10">
    <location>
        <begin position="7"/>
        <end position="89"/>
    </location>
</feature>
<accession>A0A6I6J926</accession>
<evidence type="ECO:0000256" key="1">
    <source>
        <dbReference type="ARBA" id="ARBA00004871"/>
    </source>
</evidence>
<dbReference type="HAMAP" id="MF_00222">
    <property type="entry name" value="Shikimate_DH_AroE"/>
    <property type="match status" value="1"/>
</dbReference>
<protein>
    <recommendedName>
        <fullName evidence="2 8">Shikimate dehydrogenase (NADP(+))</fullName>
        <shortName evidence="8">SDH</shortName>
        <ecNumber evidence="2 8">1.1.1.25</ecNumber>
    </recommendedName>
</protein>
<sequence>MTARYGIIGYPLGHTMSPVLHNWGFGQFGLDARYEAWPLEPEGLSAFIERVRTDDIRGVSVTIPHKRTVMEFLDRITDRAKAVGAVNTLYWDGGELCGENTDVIGLVAPLRKLARPASALVLGAGGAARAAVAGLLELGIGDVAVANRTASKADSLAQDFNVRAIPWENRMDHAPGLICNTTPLGMAGAMEDRTPWDADRFPAGCIAYDIVYNPLETRFLREAREAGCATVSGLEMFLHQGLAQFALWTRLNMDEECARVLLLDALAGKRS</sequence>
<feature type="domain" description="SDH C-terminal" evidence="11">
    <location>
        <begin position="233"/>
        <end position="249"/>
    </location>
</feature>
<keyword evidence="5 8" id="KW-0560">Oxidoreductase</keyword>